<proteinExistence type="predicted"/>
<evidence type="ECO:0000256" key="1">
    <source>
        <dbReference type="SAM" id="MobiDB-lite"/>
    </source>
</evidence>
<evidence type="ECO:0000256" key="2">
    <source>
        <dbReference type="SAM" id="Phobius"/>
    </source>
</evidence>
<gene>
    <name evidence="3" type="ORF">DSM112329_01770</name>
</gene>
<protein>
    <recommendedName>
        <fullName evidence="4">DUF4878 domain-containing protein</fullName>
    </recommendedName>
</protein>
<reference evidence="3" key="1">
    <citation type="submission" date="2022-12" db="EMBL/GenBank/DDBJ databases">
        <title>Paraconexibacter alkalitolerans sp. nov. and Baekduia alba sp. nov., isolated from soil and emended description of the genera Paraconexibacter (Chun et al., 2020) and Baekduia (An et al., 2020).</title>
        <authorList>
            <person name="Vieira S."/>
            <person name="Huber K.J."/>
            <person name="Geppert A."/>
            <person name="Wolf J."/>
            <person name="Neumann-Schaal M."/>
            <person name="Muesken M."/>
            <person name="Overmann J."/>
        </authorList>
    </citation>
    <scope>NUCLEOTIDE SEQUENCE</scope>
    <source>
        <strain evidence="3">AEG42_29</strain>
    </source>
</reference>
<dbReference type="EMBL" id="CP114014">
    <property type="protein sequence ID" value="XAY04932.1"/>
    <property type="molecule type" value="Genomic_DNA"/>
</dbReference>
<dbReference type="RefSeq" id="WP_354701456.1">
    <property type="nucleotide sequence ID" value="NZ_CP114014.1"/>
</dbReference>
<organism evidence="3">
    <name type="scientific">Paraconexibacter sp. AEG42_29</name>
    <dbReference type="NCBI Taxonomy" id="2997339"/>
    <lineage>
        <taxon>Bacteria</taxon>
        <taxon>Bacillati</taxon>
        <taxon>Actinomycetota</taxon>
        <taxon>Thermoleophilia</taxon>
        <taxon>Solirubrobacterales</taxon>
        <taxon>Paraconexibacteraceae</taxon>
        <taxon>Paraconexibacter</taxon>
    </lineage>
</organism>
<sequence>MPVSPVVPARTRRGAPDRRRGAVTGAGAAAATLLTGVLLAGCGSDEEPAKVVASPEVRVRTVVRQFGVASAAKDYQAICDRLIAKTLSDNVEELGLPCELAFKEGLESVRGASLRIDAVRFAGASKAFAKVHTSAVGQAPSDDTLELVLVGRSWRISSLNAPASSVPKPVQVKFW</sequence>
<dbReference type="AlphaFoldDB" id="A0AAU7ATX8"/>
<name>A0AAU7ATX8_9ACTN</name>
<accession>A0AAU7ATX8</accession>
<keyword evidence="2" id="KW-0812">Transmembrane</keyword>
<keyword evidence="2" id="KW-0472">Membrane</keyword>
<evidence type="ECO:0000313" key="3">
    <source>
        <dbReference type="EMBL" id="XAY04932.1"/>
    </source>
</evidence>
<evidence type="ECO:0008006" key="4">
    <source>
        <dbReference type="Google" id="ProtNLM"/>
    </source>
</evidence>
<keyword evidence="2" id="KW-1133">Transmembrane helix</keyword>
<feature type="region of interest" description="Disordered" evidence="1">
    <location>
        <begin position="1"/>
        <end position="21"/>
    </location>
</feature>
<feature type="transmembrane region" description="Helical" evidence="2">
    <location>
        <begin position="21"/>
        <end position="41"/>
    </location>
</feature>
<dbReference type="KEGG" id="parq:DSM112329_01770"/>